<dbReference type="EMBL" id="JBDFQZ010000010">
    <property type="protein sequence ID" value="KAK9684687.1"/>
    <property type="molecule type" value="Genomic_DNA"/>
</dbReference>
<feature type="compositionally biased region" description="Low complexity" evidence="1">
    <location>
        <begin position="10"/>
        <end position="22"/>
    </location>
</feature>
<proteinExistence type="predicted"/>
<protein>
    <submittedName>
        <fullName evidence="2">Uncharacterized protein</fullName>
    </submittedName>
</protein>
<reference evidence="2" key="1">
    <citation type="submission" date="2024-03" db="EMBL/GenBank/DDBJ databases">
        <title>WGS assembly of Saponaria officinalis var. Norfolk2.</title>
        <authorList>
            <person name="Jenkins J."/>
            <person name="Shu S."/>
            <person name="Grimwood J."/>
            <person name="Barry K."/>
            <person name="Goodstein D."/>
            <person name="Schmutz J."/>
            <person name="Leebens-Mack J."/>
            <person name="Osbourn A."/>
        </authorList>
    </citation>
    <scope>NUCLEOTIDE SEQUENCE [LARGE SCALE GENOMIC DNA]</scope>
    <source>
        <strain evidence="2">JIC</strain>
    </source>
</reference>
<dbReference type="PANTHER" id="PTHR47076:SF1">
    <property type="entry name" value="NHL DOMAIN PROTEIN"/>
    <property type="match status" value="1"/>
</dbReference>
<dbReference type="Proteomes" id="UP001443914">
    <property type="component" value="Unassembled WGS sequence"/>
</dbReference>
<feature type="region of interest" description="Disordered" evidence="1">
    <location>
        <begin position="1"/>
        <end position="22"/>
    </location>
</feature>
<gene>
    <name evidence="2" type="ORF">RND81_10G225700</name>
</gene>
<organism evidence="2 3">
    <name type="scientific">Saponaria officinalis</name>
    <name type="common">Common soapwort</name>
    <name type="synonym">Lychnis saponaria</name>
    <dbReference type="NCBI Taxonomy" id="3572"/>
    <lineage>
        <taxon>Eukaryota</taxon>
        <taxon>Viridiplantae</taxon>
        <taxon>Streptophyta</taxon>
        <taxon>Embryophyta</taxon>
        <taxon>Tracheophyta</taxon>
        <taxon>Spermatophyta</taxon>
        <taxon>Magnoliopsida</taxon>
        <taxon>eudicotyledons</taxon>
        <taxon>Gunneridae</taxon>
        <taxon>Pentapetalae</taxon>
        <taxon>Caryophyllales</taxon>
        <taxon>Caryophyllaceae</taxon>
        <taxon>Caryophylleae</taxon>
        <taxon>Saponaria</taxon>
    </lineage>
</organism>
<comment type="caution">
    <text evidence="2">The sequence shown here is derived from an EMBL/GenBank/DDBJ whole genome shotgun (WGS) entry which is preliminary data.</text>
</comment>
<keyword evidence="3" id="KW-1185">Reference proteome</keyword>
<evidence type="ECO:0000256" key="1">
    <source>
        <dbReference type="SAM" id="MobiDB-lite"/>
    </source>
</evidence>
<evidence type="ECO:0000313" key="2">
    <source>
        <dbReference type="EMBL" id="KAK9684687.1"/>
    </source>
</evidence>
<dbReference type="PANTHER" id="PTHR47076">
    <property type="entry name" value="NHL DOMAIN PROTEIN"/>
    <property type="match status" value="1"/>
</dbReference>
<evidence type="ECO:0000313" key="3">
    <source>
        <dbReference type="Proteomes" id="UP001443914"/>
    </source>
</evidence>
<dbReference type="AlphaFoldDB" id="A0AAW1I7N2"/>
<sequence length="177" mass="20065">MITMSRETETPTTTTTTRTTTDVFEVEDDDTMMETFTTQTRCCAIFPCFGSGPSPKRFGSASSPSVWERLQQTAETENRWWGGPLKGMKKIREWSEIVAGPKWKTFIRRFNRSGKNVKYQYDPLSYALNFDEGQGHNGHFDDDDGYFPDFSSRFASVPSSCKSSMDLGKNVVIQTST</sequence>
<name>A0AAW1I7N2_SAPOF</name>
<accession>A0AAW1I7N2</accession>